<dbReference type="PROSITE" id="PS00802">
    <property type="entry name" value="TRANSKETOLASE_2"/>
    <property type="match status" value="1"/>
</dbReference>
<dbReference type="Pfam" id="PF22613">
    <property type="entry name" value="Transketolase_C_1"/>
    <property type="match status" value="1"/>
</dbReference>
<evidence type="ECO:0000256" key="14">
    <source>
        <dbReference type="ARBA" id="ARBA00023052"/>
    </source>
</evidence>
<comment type="cofactor">
    <cofactor evidence="1">
        <name>Ca(2+)</name>
        <dbReference type="ChEBI" id="CHEBI:29108"/>
    </cofactor>
</comment>
<evidence type="ECO:0000256" key="2">
    <source>
        <dbReference type="ARBA" id="ARBA00001936"/>
    </source>
</evidence>
<evidence type="ECO:0000256" key="6">
    <source>
        <dbReference type="ARBA" id="ARBA00002931"/>
    </source>
</evidence>
<evidence type="ECO:0000256" key="4">
    <source>
        <dbReference type="ARBA" id="ARBA00001946"/>
    </source>
</evidence>
<dbReference type="AlphaFoldDB" id="A0A3A5MHW1"/>
<keyword evidence="14" id="KW-0786">Thiamine pyrophosphate</keyword>
<dbReference type="InterPro" id="IPR029061">
    <property type="entry name" value="THDP-binding"/>
</dbReference>
<comment type="cofactor">
    <cofactor evidence="5">
        <name>thiamine diphosphate</name>
        <dbReference type="ChEBI" id="CHEBI:58937"/>
    </cofactor>
</comment>
<dbReference type="FunFam" id="3.40.50.970:FF:000045">
    <property type="entry name" value="Transketolase"/>
    <property type="match status" value="1"/>
</dbReference>
<evidence type="ECO:0000256" key="10">
    <source>
        <dbReference type="ARBA" id="ARBA00022679"/>
    </source>
</evidence>
<keyword evidence="12" id="KW-0106">Calcium</keyword>
<evidence type="ECO:0000256" key="3">
    <source>
        <dbReference type="ARBA" id="ARBA00001941"/>
    </source>
</evidence>
<organism evidence="17 18">
    <name type="scientific">Cryobacterium melibiosiphilum</name>
    <dbReference type="NCBI Taxonomy" id="995039"/>
    <lineage>
        <taxon>Bacteria</taxon>
        <taxon>Bacillati</taxon>
        <taxon>Actinomycetota</taxon>
        <taxon>Actinomycetes</taxon>
        <taxon>Micrococcales</taxon>
        <taxon>Microbacteriaceae</taxon>
        <taxon>Cryobacterium</taxon>
    </lineage>
</organism>
<comment type="subunit">
    <text evidence="8">Homodimer.</text>
</comment>
<dbReference type="Proteomes" id="UP000272015">
    <property type="component" value="Unassembled WGS sequence"/>
</dbReference>
<dbReference type="Gene3D" id="3.40.50.970">
    <property type="match status" value="2"/>
</dbReference>
<keyword evidence="18" id="KW-1185">Reference proteome</keyword>
<dbReference type="PANTHER" id="PTHR43522">
    <property type="entry name" value="TRANSKETOLASE"/>
    <property type="match status" value="1"/>
</dbReference>
<name>A0A3A5MHW1_9MICO</name>
<dbReference type="SUPFAM" id="SSF52922">
    <property type="entry name" value="TK C-terminal domain-like"/>
    <property type="match status" value="1"/>
</dbReference>
<comment type="cofactor">
    <cofactor evidence="2">
        <name>Mn(2+)</name>
        <dbReference type="ChEBI" id="CHEBI:29035"/>
    </cofactor>
</comment>
<keyword evidence="11" id="KW-0479">Metal-binding</keyword>
<comment type="similarity">
    <text evidence="7">Belongs to the transketolase family.</text>
</comment>
<proteinExistence type="inferred from homology"/>
<evidence type="ECO:0000313" key="17">
    <source>
        <dbReference type="EMBL" id="RJT88992.1"/>
    </source>
</evidence>
<evidence type="ECO:0000256" key="5">
    <source>
        <dbReference type="ARBA" id="ARBA00001964"/>
    </source>
</evidence>
<evidence type="ECO:0000256" key="15">
    <source>
        <dbReference type="ARBA" id="ARBA00049473"/>
    </source>
</evidence>
<gene>
    <name evidence="17" type="ORF">D6T64_08495</name>
</gene>
<dbReference type="CDD" id="cd02012">
    <property type="entry name" value="TPP_TK"/>
    <property type="match status" value="1"/>
</dbReference>
<dbReference type="InterPro" id="IPR055152">
    <property type="entry name" value="Transketolase-like_C_2"/>
</dbReference>
<feature type="domain" description="Transketolase-like pyrimidine-binding" evidence="16">
    <location>
        <begin position="377"/>
        <end position="546"/>
    </location>
</feature>
<dbReference type="InterPro" id="IPR005474">
    <property type="entry name" value="Transketolase_N"/>
</dbReference>
<dbReference type="GO" id="GO:0004802">
    <property type="term" value="F:transketolase activity"/>
    <property type="evidence" value="ECO:0007669"/>
    <property type="project" value="UniProtKB-EC"/>
</dbReference>
<evidence type="ECO:0000259" key="16">
    <source>
        <dbReference type="SMART" id="SM00861"/>
    </source>
</evidence>
<evidence type="ECO:0000256" key="11">
    <source>
        <dbReference type="ARBA" id="ARBA00022723"/>
    </source>
</evidence>
<accession>A0A3A5MHW1</accession>
<dbReference type="FunFam" id="3.40.50.920:FF:000003">
    <property type="entry name" value="Transketolase"/>
    <property type="match status" value="1"/>
</dbReference>
<dbReference type="InterPro" id="IPR005475">
    <property type="entry name" value="Transketolase-like_Pyr-bd"/>
</dbReference>
<dbReference type="EMBL" id="QZVS01000078">
    <property type="protein sequence ID" value="RJT88992.1"/>
    <property type="molecule type" value="Genomic_DNA"/>
</dbReference>
<dbReference type="Gene3D" id="3.40.50.920">
    <property type="match status" value="1"/>
</dbReference>
<comment type="cofactor">
    <cofactor evidence="4">
        <name>Mg(2+)</name>
        <dbReference type="ChEBI" id="CHEBI:18420"/>
    </cofactor>
</comment>
<dbReference type="SMART" id="SM00861">
    <property type="entry name" value="Transket_pyr"/>
    <property type="match status" value="1"/>
</dbReference>
<evidence type="ECO:0000256" key="12">
    <source>
        <dbReference type="ARBA" id="ARBA00022837"/>
    </source>
</evidence>
<dbReference type="RefSeq" id="WP_119974193.1">
    <property type="nucleotide sequence ID" value="NZ_JBHSQA010000016.1"/>
</dbReference>
<protein>
    <recommendedName>
        <fullName evidence="9">transketolase</fullName>
        <ecNumber evidence="9">2.2.1.1</ecNumber>
    </recommendedName>
</protein>
<dbReference type="SUPFAM" id="SSF52518">
    <property type="entry name" value="Thiamin diphosphate-binding fold (THDP-binding)"/>
    <property type="match status" value="2"/>
</dbReference>
<dbReference type="Pfam" id="PF02779">
    <property type="entry name" value="Transket_pyr"/>
    <property type="match status" value="1"/>
</dbReference>
<evidence type="ECO:0000313" key="18">
    <source>
        <dbReference type="Proteomes" id="UP000272015"/>
    </source>
</evidence>
<evidence type="ECO:0000256" key="13">
    <source>
        <dbReference type="ARBA" id="ARBA00022842"/>
    </source>
</evidence>
<dbReference type="Pfam" id="PF00456">
    <property type="entry name" value="Transketolase_N"/>
    <property type="match status" value="1"/>
</dbReference>
<evidence type="ECO:0000256" key="7">
    <source>
        <dbReference type="ARBA" id="ARBA00007131"/>
    </source>
</evidence>
<sequence>MTLKNSLVTIDAAVDPPADGPAEAAAVAAAIAIPAHIVQAKGHGHGGTAMALAPLCHVLFSRVLRHSPHNPHWVARDRLVLSAGHASLMLYVQLFLTGYGLTLEDIAASRTLGSRTPGHPEHGLTLGVEMSTGPLGQGVASAVGMAIAARKEAAAFTPGSALLDHTIWAIAGDGCLQEGVSAEASSLAGTLGLDNLVVLWDDNGVTIDGPTTDAFAEDVRARYRAYGWRVLEVVDATDLTEIERMLRRAAERCGRPTLVAVKTTIGAPSTVFGGRPAAHAGGFGAEEVAAVKRTLGFAADATLQQLVTPGALAFCRRAVQRGLDLEAAWNGSFAAWAGANPDSAAAWLEFRSGTNQQAVADALDRVAAGITEPGSPVATRKTNGAIIQALSGVMALWGGSADLSGSTNVSLPGAAVSAENPGGAFIHFGIREHAMAAILSGIALHGPWRPFASTYLVFSDYLRPALRLAALMRLPVIYVFTHDSVAVGEDGPTHQPVEQIASLRTVPGLSVVRPADATETVAAWRRLVARPEGSTALILSRQDVPVLERVVAGDARDGVTAQGTADATTGVAAGGYVIWQSGTGLDLALIATGSEVALAIAAARRLSEEDGLAVRVVSMPCVEWFAAAAEPYRHTVLPPSLTARVAVEAGRTDGWWRWVGFAGEVVGIDEFGESGSGPQVMALRGVTEEHVVAAARRVVARAAVA</sequence>
<dbReference type="GO" id="GO:0000287">
    <property type="term" value="F:magnesium ion binding"/>
    <property type="evidence" value="ECO:0007669"/>
    <property type="project" value="UniProtKB-ARBA"/>
</dbReference>
<keyword evidence="10" id="KW-0808">Transferase</keyword>
<dbReference type="OrthoDB" id="9759664at2"/>
<dbReference type="PANTHER" id="PTHR43522:SF2">
    <property type="entry name" value="TRANSKETOLASE 1-RELATED"/>
    <property type="match status" value="1"/>
</dbReference>
<dbReference type="GO" id="GO:0006098">
    <property type="term" value="P:pentose-phosphate shunt"/>
    <property type="evidence" value="ECO:0007669"/>
    <property type="project" value="TreeGrafter"/>
</dbReference>
<comment type="catalytic activity">
    <reaction evidence="15">
        <text>D-sedoheptulose 7-phosphate + D-glyceraldehyde 3-phosphate = aldehydo-D-ribose 5-phosphate + D-xylulose 5-phosphate</text>
        <dbReference type="Rhea" id="RHEA:10508"/>
        <dbReference type="ChEBI" id="CHEBI:57483"/>
        <dbReference type="ChEBI" id="CHEBI:57737"/>
        <dbReference type="ChEBI" id="CHEBI:58273"/>
        <dbReference type="ChEBI" id="CHEBI:59776"/>
        <dbReference type="EC" id="2.2.1.1"/>
    </reaction>
</comment>
<comment type="caution">
    <text evidence="17">The sequence shown here is derived from an EMBL/GenBank/DDBJ whole genome shotgun (WGS) entry which is preliminary data.</text>
</comment>
<reference evidence="17 18" key="1">
    <citation type="submission" date="2018-09" db="EMBL/GenBank/DDBJ databases">
        <title>Novel species of Cryobacterium.</title>
        <authorList>
            <person name="Liu Q."/>
            <person name="Xin Y.-H."/>
        </authorList>
    </citation>
    <scope>NUCLEOTIDE SEQUENCE [LARGE SCALE GENOMIC DNA]</scope>
    <source>
        <strain evidence="17 18">Hh39</strain>
    </source>
</reference>
<evidence type="ECO:0000256" key="1">
    <source>
        <dbReference type="ARBA" id="ARBA00001913"/>
    </source>
</evidence>
<evidence type="ECO:0000256" key="8">
    <source>
        <dbReference type="ARBA" id="ARBA00011738"/>
    </source>
</evidence>
<dbReference type="InterPro" id="IPR033247">
    <property type="entry name" value="Transketolase_fam"/>
</dbReference>
<dbReference type="InterPro" id="IPR009014">
    <property type="entry name" value="Transketo_C/PFOR_II"/>
</dbReference>
<comment type="cofactor">
    <cofactor evidence="3">
        <name>Co(2+)</name>
        <dbReference type="ChEBI" id="CHEBI:48828"/>
    </cofactor>
</comment>
<dbReference type="GO" id="GO:0005829">
    <property type="term" value="C:cytosol"/>
    <property type="evidence" value="ECO:0007669"/>
    <property type="project" value="TreeGrafter"/>
</dbReference>
<comment type="function">
    <text evidence="6">Catalyzes the transfer of a two-carbon ketol group from a ketose donor to an aldose acceptor, via a covalent intermediate with the cofactor thiamine pyrophosphate.</text>
</comment>
<dbReference type="EC" id="2.2.1.1" evidence="9"/>
<dbReference type="CDD" id="cd07033">
    <property type="entry name" value="TPP_PYR_DXS_TK_like"/>
    <property type="match status" value="1"/>
</dbReference>
<evidence type="ECO:0000256" key="9">
    <source>
        <dbReference type="ARBA" id="ARBA00013152"/>
    </source>
</evidence>
<dbReference type="InterPro" id="IPR020826">
    <property type="entry name" value="Transketolase_BS"/>
</dbReference>
<keyword evidence="13" id="KW-0460">Magnesium</keyword>